<dbReference type="SUPFAM" id="SSF47203">
    <property type="entry name" value="Acyl-CoA dehydrogenase C-terminal domain-like"/>
    <property type="match status" value="1"/>
</dbReference>
<keyword evidence="4 6" id="KW-0274">FAD</keyword>
<dbReference type="SUPFAM" id="SSF56645">
    <property type="entry name" value="Acyl-CoA dehydrogenase NM domain-like"/>
    <property type="match status" value="1"/>
</dbReference>
<evidence type="ECO:0000256" key="2">
    <source>
        <dbReference type="ARBA" id="ARBA00009347"/>
    </source>
</evidence>
<evidence type="ECO:0000256" key="6">
    <source>
        <dbReference type="RuleBase" id="RU362125"/>
    </source>
</evidence>
<keyword evidence="3 6" id="KW-0285">Flavoprotein</keyword>
<name>A0ABX1SHX0_9PSEU</name>
<sequence>MSGRGASRDCRRSPPSFTVRTDCHAGSSEESRGEQLSQVSTGTDATDATRVAEAARRVIAEHDPRSVPQREFLGACFAAGLSWVHFPEGLGGLGVSRGLQAVADEILQGAGGPVPFYVNPIGYGMAAPTVREHAQSAGLAREWLRPLATGEHIWCQLFSEPGAGSDLAGLATSAVRDGNDWVINGQKVWTSLAHRSRWALLLARTDPDQPKHKGLSYFVLDMHAPGVQTRPLRQMTGQAEFNEVYLSDARIPDAHRLGAVGDGWRVAMTTLMNERSAIGGGSSVRGTGTIADAVALWAQRPDRHTPVLRDRLAALWTRAEAHRLTGERARRSATAGSPGPEGSISKLVSAELNQHVYEFCMELLGPEATLYGSYAVSENGRDADRRGPVQQRFLRSRANTIEGGTSEVLRNILGERVLGLPGDLRADANRPWREVPRG</sequence>
<evidence type="ECO:0000259" key="9">
    <source>
        <dbReference type="Pfam" id="PF02770"/>
    </source>
</evidence>
<evidence type="ECO:0000313" key="12">
    <source>
        <dbReference type="Proteomes" id="UP000820669"/>
    </source>
</evidence>
<feature type="compositionally biased region" description="Basic and acidic residues" evidence="7">
    <location>
        <begin position="1"/>
        <end position="12"/>
    </location>
</feature>
<accession>A0ABX1SHX0</accession>
<evidence type="ECO:0000256" key="1">
    <source>
        <dbReference type="ARBA" id="ARBA00001974"/>
    </source>
</evidence>
<evidence type="ECO:0000256" key="4">
    <source>
        <dbReference type="ARBA" id="ARBA00022827"/>
    </source>
</evidence>
<evidence type="ECO:0000256" key="5">
    <source>
        <dbReference type="ARBA" id="ARBA00023002"/>
    </source>
</evidence>
<feature type="compositionally biased region" description="Basic and acidic residues" evidence="7">
    <location>
        <begin position="21"/>
        <end position="33"/>
    </location>
</feature>
<comment type="cofactor">
    <cofactor evidence="1 6">
        <name>FAD</name>
        <dbReference type="ChEBI" id="CHEBI:57692"/>
    </cofactor>
</comment>
<protein>
    <submittedName>
        <fullName evidence="11">Acyl-CoA dehydrogenase</fullName>
    </submittedName>
</protein>
<dbReference type="Gene3D" id="1.20.140.10">
    <property type="entry name" value="Butyryl-CoA Dehydrogenase, subunit A, domain 3"/>
    <property type="match status" value="1"/>
</dbReference>
<dbReference type="PANTHER" id="PTHR43292:SF4">
    <property type="entry name" value="ACYL-COA DEHYDROGENASE FADE34"/>
    <property type="match status" value="1"/>
</dbReference>
<comment type="caution">
    <text evidence="11">The sequence shown here is derived from an EMBL/GenBank/DDBJ whole genome shotgun (WGS) entry which is preliminary data.</text>
</comment>
<dbReference type="InterPro" id="IPR036250">
    <property type="entry name" value="AcylCo_DH-like_C"/>
</dbReference>
<feature type="region of interest" description="Disordered" evidence="7">
    <location>
        <begin position="1"/>
        <end position="48"/>
    </location>
</feature>
<dbReference type="Pfam" id="PF00441">
    <property type="entry name" value="Acyl-CoA_dh_1"/>
    <property type="match status" value="1"/>
</dbReference>
<dbReference type="Pfam" id="PF02771">
    <property type="entry name" value="Acyl-CoA_dh_N"/>
    <property type="match status" value="1"/>
</dbReference>
<dbReference type="Gene3D" id="2.40.110.10">
    <property type="entry name" value="Butyryl-CoA Dehydrogenase, subunit A, domain 2"/>
    <property type="match status" value="1"/>
</dbReference>
<dbReference type="InterPro" id="IPR013786">
    <property type="entry name" value="AcylCoA_DH/ox_N"/>
</dbReference>
<keyword evidence="5 6" id="KW-0560">Oxidoreductase</keyword>
<dbReference type="InterPro" id="IPR009075">
    <property type="entry name" value="AcylCo_DH/oxidase_C"/>
</dbReference>
<proteinExistence type="inferred from homology"/>
<dbReference type="InterPro" id="IPR009100">
    <property type="entry name" value="AcylCoA_DH/oxidase_NM_dom_sf"/>
</dbReference>
<dbReference type="InterPro" id="IPR006091">
    <property type="entry name" value="Acyl-CoA_Oxase/DH_mid-dom"/>
</dbReference>
<dbReference type="InterPro" id="IPR037069">
    <property type="entry name" value="AcylCoA_DH/ox_N_sf"/>
</dbReference>
<evidence type="ECO:0000256" key="3">
    <source>
        <dbReference type="ARBA" id="ARBA00022630"/>
    </source>
</evidence>
<feature type="domain" description="Acyl-CoA oxidase/dehydrogenase middle" evidence="9">
    <location>
        <begin position="155"/>
        <end position="247"/>
    </location>
</feature>
<evidence type="ECO:0000313" key="11">
    <source>
        <dbReference type="EMBL" id="NMH99763.1"/>
    </source>
</evidence>
<reference evidence="11 12" key="1">
    <citation type="submission" date="2020-04" db="EMBL/GenBank/DDBJ databases">
        <authorList>
            <person name="Klaysubun C."/>
            <person name="Duangmal K."/>
            <person name="Lipun K."/>
        </authorList>
    </citation>
    <scope>NUCLEOTIDE SEQUENCE [LARGE SCALE GENOMIC DNA]</scope>
    <source>
        <strain evidence="11 12">K10HN5</strain>
    </source>
</reference>
<evidence type="ECO:0000256" key="7">
    <source>
        <dbReference type="SAM" id="MobiDB-lite"/>
    </source>
</evidence>
<dbReference type="InterPro" id="IPR046373">
    <property type="entry name" value="Acyl-CoA_Oxase/DH_mid-dom_sf"/>
</dbReference>
<dbReference type="Pfam" id="PF02770">
    <property type="entry name" value="Acyl-CoA_dh_M"/>
    <property type="match status" value="1"/>
</dbReference>
<keyword evidence="12" id="KW-1185">Reference proteome</keyword>
<gene>
    <name evidence="11" type="ORF">HF526_20940</name>
</gene>
<comment type="similarity">
    <text evidence="2 6">Belongs to the acyl-CoA dehydrogenase family.</text>
</comment>
<dbReference type="Proteomes" id="UP000820669">
    <property type="component" value="Unassembled WGS sequence"/>
</dbReference>
<dbReference type="InterPro" id="IPR052161">
    <property type="entry name" value="Mycobact_Acyl-CoA_DH"/>
</dbReference>
<feature type="domain" description="Acyl-CoA dehydrogenase/oxidase N-terminal" evidence="10">
    <location>
        <begin position="53"/>
        <end position="151"/>
    </location>
</feature>
<dbReference type="PANTHER" id="PTHR43292">
    <property type="entry name" value="ACYL-COA DEHYDROGENASE"/>
    <property type="match status" value="1"/>
</dbReference>
<dbReference type="EMBL" id="JAAXLA010000042">
    <property type="protein sequence ID" value="NMH99763.1"/>
    <property type="molecule type" value="Genomic_DNA"/>
</dbReference>
<dbReference type="Gene3D" id="1.10.540.10">
    <property type="entry name" value="Acyl-CoA dehydrogenase/oxidase, N-terminal domain"/>
    <property type="match status" value="1"/>
</dbReference>
<feature type="domain" description="Acyl-CoA dehydrogenase/oxidase C-terminal" evidence="8">
    <location>
        <begin position="261"/>
        <end position="418"/>
    </location>
</feature>
<evidence type="ECO:0000259" key="8">
    <source>
        <dbReference type="Pfam" id="PF00441"/>
    </source>
</evidence>
<evidence type="ECO:0000259" key="10">
    <source>
        <dbReference type="Pfam" id="PF02771"/>
    </source>
</evidence>
<organism evidence="11 12">
    <name type="scientific">Pseudonocardia acidicola</name>
    <dbReference type="NCBI Taxonomy" id="2724939"/>
    <lineage>
        <taxon>Bacteria</taxon>
        <taxon>Bacillati</taxon>
        <taxon>Actinomycetota</taxon>
        <taxon>Actinomycetes</taxon>
        <taxon>Pseudonocardiales</taxon>
        <taxon>Pseudonocardiaceae</taxon>
        <taxon>Pseudonocardia</taxon>
    </lineage>
</organism>